<proteinExistence type="predicted"/>
<dbReference type="AlphaFoldDB" id="A0A3R8X717"/>
<dbReference type="Pfam" id="PF01258">
    <property type="entry name" value="zf-dskA_traR"/>
    <property type="match status" value="1"/>
</dbReference>
<evidence type="ECO:0000256" key="4">
    <source>
        <dbReference type="PROSITE-ProRule" id="PRU00510"/>
    </source>
</evidence>
<accession>A0A3R8X717</accession>
<dbReference type="Proteomes" id="UP000274327">
    <property type="component" value="Unassembled WGS sequence"/>
</dbReference>
<dbReference type="PANTHER" id="PTHR33823:SF4">
    <property type="entry name" value="GENERAL STRESS PROTEIN 16O"/>
    <property type="match status" value="1"/>
</dbReference>
<organism evidence="6 7">
    <name type="scientific">Brachybacterium paraconglomeratum</name>
    <dbReference type="NCBI Taxonomy" id="173362"/>
    <lineage>
        <taxon>Bacteria</taxon>
        <taxon>Bacillati</taxon>
        <taxon>Actinomycetota</taxon>
        <taxon>Actinomycetes</taxon>
        <taxon>Micrococcales</taxon>
        <taxon>Dermabacteraceae</taxon>
        <taxon>Brachybacterium</taxon>
    </lineage>
</organism>
<evidence type="ECO:0000256" key="1">
    <source>
        <dbReference type="ARBA" id="ARBA00022723"/>
    </source>
</evidence>
<dbReference type="PANTHER" id="PTHR33823">
    <property type="entry name" value="RNA POLYMERASE-BINDING TRANSCRIPTION FACTOR DKSA-RELATED"/>
    <property type="match status" value="1"/>
</dbReference>
<feature type="domain" description="Zinc finger DksA/TraR C4-type" evidence="5">
    <location>
        <begin position="74"/>
        <end position="102"/>
    </location>
</feature>
<evidence type="ECO:0000259" key="5">
    <source>
        <dbReference type="Pfam" id="PF01258"/>
    </source>
</evidence>
<comment type="caution">
    <text evidence="6">The sequence shown here is derived from an EMBL/GenBank/DDBJ whole genome shotgun (WGS) entry which is preliminary data.</text>
</comment>
<dbReference type="EMBL" id="QOCI01000003">
    <property type="protein sequence ID" value="RRR19282.1"/>
    <property type="molecule type" value="Genomic_DNA"/>
</dbReference>
<evidence type="ECO:0000313" key="6">
    <source>
        <dbReference type="EMBL" id="RRR19282.1"/>
    </source>
</evidence>
<sequence>MLEAERARTRERIAALRRDHAAILDGMALTSTDDEHDPEGQTTAVDRSRTEALLAGAEQHLVDLDAAEQRLEDGSYDICEVCARPIPRARLEVRPTARTCVDHAA</sequence>
<keyword evidence="2" id="KW-0863">Zinc-finger</keyword>
<reference evidence="6 7" key="1">
    <citation type="submission" date="2018-07" db="EMBL/GenBank/DDBJ databases">
        <title>Brachybacteriurn paraconglorneratum KCTC 9916.</title>
        <authorList>
            <person name="Li Y."/>
        </authorList>
    </citation>
    <scope>NUCLEOTIDE SEQUENCE [LARGE SCALE GENOMIC DNA]</scope>
    <source>
        <strain evidence="6 7">KCTC 9916</strain>
    </source>
</reference>
<keyword evidence="3" id="KW-0862">Zinc</keyword>
<dbReference type="PROSITE" id="PS51128">
    <property type="entry name" value="ZF_DKSA_2"/>
    <property type="match status" value="1"/>
</dbReference>
<feature type="zinc finger region" description="dksA C4-type" evidence="4">
    <location>
        <begin position="79"/>
        <end position="103"/>
    </location>
</feature>
<evidence type="ECO:0000313" key="7">
    <source>
        <dbReference type="Proteomes" id="UP000274327"/>
    </source>
</evidence>
<dbReference type="GO" id="GO:0008270">
    <property type="term" value="F:zinc ion binding"/>
    <property type="evidence" value="ECO:0007669"/>
    <property type="project" value="UniProtKB-KW"/>
</dbReference>
<gene>
    <name evidence="6" type="ORF">DS079_06545</name>
</gene>
<name>A0A3R8X717_9MICO</name>
<dbReference type="InterPro" id="IPR000962">
    <property type="entry name" value="Znf_DskA_TraR"/>
</dbReference>
<keyword evidence="7" id="KW-1185">Reference proteome</keyword>
<dbReference type="Gene3D" id="1.20.120.910">
    <property type="entry name" value="DksA, coiled-coil domain"/>
    <property type="match status" value="1"/>
</dbReference>
<evidence type="ECO:0000256" key="2">
    <source>
        <dbReference type="ARBA" id="ARBA00022771"/>
    </source>
</evidence>
<protein>
    <submittedName>
        <fullName evidence="6">TraR/DksA family transcriptional regulator</fullName>
    </submittedName>
</protein>
<keyword evidence="1" id="KW-0479">Metal-binding</keyword>
<evidence type="ECO:0000256" key="3">
    <source>
        <dbReference type="ARBA" id="ARBA00022833"/>
    </source>
</evidence>